<organism evidence="2 5">
    <name type="scientific">Phytophthora cactorum</name>
    <dbReference type="NCBI Taxonomy" id="29920"/>
    <lineage>
        <taxon>Eukaryota</taxon>
        <taxon>Sar</taxon>
        <taxon>Stramenopiles</taxon>
        <taxon>Oomycota</taxon>
        <taxon>Peronosporomycetes</taxon>
        <taxon>Peronosporales</taxon>
        <taxon>Peronosporaceae</taxon>
        <taxon>Phytophthora</taxon>
    </lineage>
</organism>
<dbReference type="VEuPathDB" id="FungiDB:PC110_g17642"/>
<dbReference type="EMBL" id="MJFZ01001769">
    <property type="protein sequence ID" value="RAW21437.1"/>
    <property type="molecule type" value="Genomic_DNA"/>
</dbReference>
<dbReference type="EMBL" id="MJFZ01000696">
    <property type="protein sequence ID" value="RAW25942.1"/>
    <property type="molecule type" value="Genomic_DNA"/>
</dbReference>
<keyword evidence="5" id="KW-1185">Reference proteome</keyword>
<comment type="caution">
    <text evidence="2">The sequence shown here is derived from an EMBL/GenBank/DDBJ whole genome shotgun (WGS) entry which is preliminary data.</text>
</comment>
<evidence type="ECO:0000313" key="4">
    <source>
        <dbReference type="EMBL" id="RAW25942.1"/>
    </source>
</evidence>
<proteinExistence type="predicted"/>
<evidence type="ECO:0000313" key="5">
    <source>
        <dbReference type="Proteomes" id="UP000251314"/>
    </source>
</evidence>
<protein>
    <submittedName>
        <fullName evidence="2">Uncharacterized protein</fullName>
    </submittedName>
</protein>
<sequence>MYRELTISRDVPAPKLTKAVKTGKLSLTADQLEGSGSVIHLHPTSYEKAIKDRKAGRGVRLDITRHEIKKSYKRAQGGSIWSKVWGGIKSAFKSAKDSGLLSKAIDVAAPALSRYAGQPTAAIPARAAIKSLTGIGVYSSDNDKEGGHVSMTDVKKAAKHALTYSKRKGIITDAVVAGKKYLLSKATKPEHEDLIKSLRGEVRRRYGVGIAKKGKRYAKGSPEMKEHMAKLRAMRKKGSQGGSFRL</sequence>
<dbReference type="AlphaFoldDB" id="A0A329RFY9"/>
<dbReference type="VEuPathDB" id="FungiDB:PC110_g18913"/>
<evidence type="ECO:0000313" key="1">
    <source>
        <dbReference type="EMBL" id="RAW21437.1"/>
    </source>
</evidence>
<dbReference type="Proteomes" id="UP000251314">
    <property type="component" value="Unassembled WGS sequence"/>
</dbReference>
<dbReference type="EMBL" id="MJFZ01001157">
    <property type="protein sequence ID" value="RAW22999.1"/>
    <property type="molecule type" value="Genomic_DNA"/>
</dbReference>
<dbReference type="VEuPathDB" id="FungiDB:PC110_g22120"/>
<reference evidence="2 5" key="1">
    <citation type="submission" date="2018-01" db="EMBL/GenBank/DDBJ databases">
        <title>Draft genome of the strawberry crown rot pathogen Phytophthora cactorum.</title>
        <authorList>
            <person name="Armitage A.D."/>
            <person name="Lysoe E."/>
            <person name="Nellist C.F."/>
            <person name="Harrison R.J."/>
            <person name="Brurberg M.B."/>
        </authorList>
    </citation>
    <scope>NUCLEOTIDE SEQUENCE [LARGE SCALE GENOMIC DNA]</scope>
    <source>
        <strain evidence="2 5">10300</strain>
    </source>
</reference>
<accession>A0A329RFY9</accession>
<dbReference type="OrthoDB" id="115028at2759"/>
<evidence type="ECO:0000313" key="2">
    <source>
        <dbReference type="EMBL" id="RAW22999.1"/>
    </source>
</evidence>
<name>A0A329RFY9_9STRA</name>
<dbReference type="EMBL" id="MJFZ01000852">
    <property type="protein sequence ID" value="RAW24663.1"/>
    <property type="molecule type" value="Genomic_DNA"/>
</dbReference>
<dbReference type="VEuPathDB" id="FungiDB:PC110_g20564"/>
<evidence type="ECO:0000313" key="3">
    <source>
        <dbReference type="EMBL" id="RAW24663.1"/>
    </source>
</evidence>
<gene>
    <name evidence="4" type="ORF">PC110_g17642</name>
    <name evidence="3" type="ORF">PC110_g18913</name>
    <name evidence="2" type="ORF">PC110_g20564</name>
    <name evidence="1" type="ORF">PC110_g22120</name>
</gene>